<dbReference type="NCBIfam" id="TIGR01764">
    <property type="entry name" value="excise"/>
    <property type="match status" value="1"/>
</dbReference>
<dbReference type="SUPFAM" id="SSF46955">
    <property type="entry name" value="Putative DNA-binding domain"/>
    <property type="match status" value="1"/>
</dbReference>
<evidence type="ECO:0000259" key="1">
    <source>
        <dbReference type="Pfam" id="PF12728"/>
    </source>
</evidence>
<dbReference type="RefSeq" id="WP_000040626.1">
    <property type="nucleotide sequence ID" value="NZ_FWYW01000031.1"/>
</dbReference>
<dbReference type="AlphaFoldDB" id="A0A7D8H4N0"/>
<dbReference type="InterPro" id="IPR041657">
    <property type="entry name" value="HTH_17"/>
</dbReference>
<reference evidence="2 3" key="1">
    <citation type="submission" date="2017-04" db="EMBL/GenBank/DDBJ databases">
        <authorList>
            <person name="Criscuolo A."/>
        </authorList>
    </citation>
    <scope>NUCLEOTIDE SEQUENCE [LARGE SCALE GENOMIC DNA]</scope>
    <source>
        <strain evidence="2">16-00174</strain>
    </source>
</reference>
<dbReference type="GO" id="GO:0003677">
    <property type="term" value="F:DNA binding"/>
    <property type="evidence" value="ECO:0007669"/>
    <property type="project" value="InterPro"/>
</dbReference>
<proteinExistence type="predicted"/>
<evidence type="ECO:0000313" key="2">
    <source>
        <dbReference type="EMBL" id="SMD61485.1"/>
    </source>
</evidence>
<gene>
    <name evidence="2" type="ORF">BACERE00174_00355</name>
</gene>
<accession>A0A7D8H4N0</accession>
<organism evidence="2 3">
    <name type="scientific">Bacillus paranthracis</name>
    <dbReference type="NCBI Taxonomy" id="2026186"/>
    <lineage>
        <taxon>Bacteria</taxon>
        <taxon>Bacillati</taxon>
        <taxon>Bacillota</taxon>
        <taxon>Bacilli</taxon>
        <taxon>Bacillales</taxon>
        <taxon>Bacillaceae</taxon>
        <taxon>Bacillus</taxon>
        <taxon>Bacillus cereus group</taxon>
    </lineage>
</organism>
<dbReference type="InterPro" id="IPR009061">
    <property type="entry name" value="DNA-bd_dom_put_sf"/>
</dbReference>
<dbReference type="Pfam" id="PF12728">
    <property type="entry name" value="HTH_17"/>
    <property type="match status" value="1"/>
</dbReference>
<dbReference type="InterPro" id="IPR010093">
    <property type="entry name" value="SinI_DNA-bd"/>
</dbReference>
<dbReference type="EMBL" id="FWYW01000031">
    <property type="protein sequence ID" value="SMD61485.1"/>
    <property type="molecule type" value="Genomic_DNA"/>
</dbReference>
<evidence type="ECO:0000313" key="3">
    <source>
        <dbReference type="Proteomes" id="UP000194422"/>
    </source>
</evidence>
<dbReference type="SMR" id="A0A7D8H4N0"/>
<sequence>MSKLLTAQEVADLLRVHKKTIHRMIHSGKLDASKVANKFLIKEEDAKGLLENKNKLDN</sequence>
<comment type="caution">
    <text evidence="2">The sequence shown here is derived from an EMBL/GenBank/DDBJ whole genome shotgun (WGS) entry which is preliminary data.</text>
</comment>
<name>A0A7D8H4N0_9BACI</name>
<dbReference type="Proteomes" id="UP000194422">
    <property type="component" value="Unassembled WGS sequence"/>
</dbReference>
<protein>
    <submittedName>
        <fullName evidence="2">Helix-turn-helix domain protein</fullName>
    </submittedName>
</protein>
<feature type="domain" description="Helix-turn-helix" evidence="1">
    <location>
        <begin position="4"/>
        <end position="45"/>
    </location>
</feature>